<feature type="transmembrane region" description="Helical" evidence="1">
    <location>
        <begin position="20"/>
        <end position="41"/>
    </location>
</feature>
<reference evidence="4" key="2">
    <citation type="journal article" date="2019" name="Int. J. Syst. Evol. Microbiol.">
        <title>The Global Catalogue of Microorganisms (GCM) 10K type strain sequencing project: providing services to taxonomists for standard genome sequencing and annotation.</title>
        <authorList>
            <consortium name="The Broad Institute Genomics Platform"/>
            <consortium name="The Broad Institute Genome Sequencing Center for Infectious Disease"/>
            <person name="Wu L."/>
            <person name="Ma J."/>
        </authorList>
    </citation>
    <scope>NUCLEOTIDE SEQUENCE [LARGE SCALE GENOMIC DNA]</scope>
    <source>
        <strain evidence="4">CECT 7226</strain>
    </source>
</reference>
<dbReference type="RefSeq" id="WP_261839498.1">
    <property type="nucleotide sequence ID" value="NZ_AP025458.1"/>
</dbReference>
<sequence length="186" mass="20793">MTLSSLNIMGLKRQRGSFTIELVFVIIALGGIYLFAADLSYQLLVRAKLDRSSFALVNIIKERSRYFEGEVLAGKNLSVTNAELRDLTTVASRMLDTPPEDVAIKVESLINKRNVAEFSSHKFRSLQCNSDSILEHADLAPVEKGKVYPLYRVTLCEENRSWLKPFFDGGTKSMVKIASSSIMPGR</sequence>
<protein>
    <submittedName>
        <fullName evidence="3">Tight adherence pilus pseudopilin TadF</fullName>
    </submittedName>
</protein>
<comment type="caution">
    <text evidence="3">The sequence shown here is derived from an EMBL/GenBank/DDBJ whole genome shotgun (WGS) entry which is preliminary data.</text>
</comment>
<accession>A0ABT8CLG6</accession>
<dbReference type="Pfam" id="PF16964">
    <property type="entry name" value="TadF"/>
    <property type="match status" value="1"/>
</dbReference>
<keyword evidence="1" id="KW-0472">Membrane</keyword>
<evidence type="ECO:0000313" key="3">
    <source>
        <dbReference type="EMBL" id="MDN3701815.1"/>
    </source>
</evidence>
<organism evidence="3 4">
    <name type="scientific">Vibrio artabrorum</name>
    <dbReference type="NCBI Taxonomy" id="446374"/>
    <lineage>
        <taxon>Bacteria</taxon>
        <taxon>Pseudomonadati</taxon>
        <taxon>Pseudomonadota</taxon>
        <taxon>Gammaproteobacteria</taxon>
        <taxon>Vibrionales</taxon>
        <taxon>Vibrionaceae</taxon>
        <taxon>Vibrio</taxon>
    </lineage>
</organism>
<proteinExistence type="predicted"/>
<reference evidence="3" key="1">
    <citation type="journal article" date="2014" name="Int. J. Syst. Evol. Microbiol.">
        <title>Complete genome of a new Firmicutes species belonging to the dominant human colonic microbiota ('Ruminococcus bicirculans') reveals two chromosomes and a selective capacity to utilize plant glucans.</title>
        <authorList>
            <consortium name="NISC Comparative Sequencing Program"/>
            <person name="Wegmann U."/>
            <person name="Louis P."/>
            <person name="Goesmann A."/>
            <person name="Henrissat B."/>
            <person name="Duncan S.H."/>
            <person name="Flint H.J."/>
        </authorList>
    </citation>
    <scope>NUCLEOTIDE SEQUENCE</scope>
    <source>
        <strain evidence="3">CECT 7226</strain>
    </source>
</reference>
<keyword evidence="1" id="KW-0812">Transmembrane</keyword>
<evidence type="ECO:0000256" key="1">
    <source>
        <dbReference type="SAM" id="Phobius"/>
    </source>
</evidence>
<dbReference type="InterPro" id="IPR031582">
    <property type="entry name" value="TadF"/>
</dbReference>
<name>A0ABT8CLG6_9VIBR</name>
<keyword evidence="4" id="KW-1185">Reference proteome</keyword>
<keyword evidence="1" id="KW-1133">Transmembrane helix</keyword>
<reference evidence="3" key="3">
    <citation type="submission" date="2023-06" db="EMBL/GenBank/DDBJ databases">
        <authorList>
            <person name="Lucena T."/>
            <person name="Sun Q."/>
        </authorList>
    </citation>
    <scope>NUCLEOTIDE SEQUENCE</scope>
    <source>
        <strain evidence="3">CECT 7226</strain>
    </source>
</reference>
<dbReference type="Proteomes" id="UP001223712">
    <property type="component" value="Unassembled WGS sequence"/>
</dbReference>
<gene>
    <name evidence="3" type="primary">tadF</name>
    <name evidence="2" type="ORF">QWY96_00085</name>
    <name evidence="3" type="ORF">QWY96_14540</name>
</gene>
<dbReference type="EMBL" id="JAUFQY010000001">
    <property type="protein sequence ID" value="MDN3701815.1"/>
    <property type="molecule type" value="Genomic_DNA"/>
</dbReference>
<evidence type="ECO:0000313" key="4">
    <source>
        <dbReference type="Proteomes" id="UP001223712"/>
    </source>
</evidence>
<evidence type="ECO:0000313" key="2">
    <source>
        <dbReference type="EMBL" id="MDN3699712.1"/>
    </source>
</evidence>
<dbReference type="EMBL" id="JAUFQY010000001">
    <property type="protein sequence ID" value="MDN3699712.1"/>
    <property type="molecule type" value="Genomic_DNA"/>
</dbReference>